<gene>
    <name evidence="3" type="primary">sfnC_4</name>
    <name evidence="3" type="ORF">OPKNFCMD_6486</name>
</gene>
<keyword evidence="3" id="KW-0503">Monooxygenase</keyword>
<protein>
    <submittedName>
        <fullName evidence="3">FMNH2-dependent monooxygenase SfnC</fullName>
    </submittedName>
</protein>
<dbReference type="PIRSF" id="PIRSF016578">
    <property type="entry name" value="HsaA"/>
    <property type="match status" value="1"/>
</dbReference>
<reference evidence="3" key="2">
    <citation type="submission" date="2021-08" db="EMBL/GenBank/DDBJ databases">
        <authorList>
            <person name="Tani A."/>
            <person name="Ola A."/>
            <person name="Ogura Y."/>
            <person name="Katsura K."/>
            <person name="Hayashi T."/>
        </authorList>
    </citation>
    <scope>NUCLEOTIDE SEQUENCE</scope>
    <source>
        <strain evidence="3">KCTC 52305</strain>
    </source>
</reference>
<evidence type="ECO:0000259" key="2">
    <source>
        <dbReference type="Pfam" id="PF08028"/>
    </source>
</evidence>
<dbReference type="InterPro" id="IPR037069">
    <property type="entry name" value="AcylCoA_DH/ox_N_sf"/>
</dbReference>
<keyword evidence="4" id="KW-1185">Reference proteome</keyword>
<dbReference type="PANTHER" id="PTHR43884">
    <property type="entry name" value="ACYL-COA DEHYDROGENASE"/>
    <property type="match status" value="1"/>
</dbReference>
<reference evidence="3" key="1">
    <citation type="journal article" date="2021" name="Front. Microbiol.">
        <title>Comprehensive Comparative Genomics and Phenotyping of Methylobacterium Species.</title>
        <authorList>
            <person name="Alessa O."/>
            <person name="Ogura Y."/>
            <person name="Fujitani Y."/>
            <person name="Takami H."/>
            <person name="Hayashi T."/>
            <person name="Sahin N."/>
            <person name="Tani A."/>
        </authorList>
    </citation>
    <scope>NUCLEOTIDE SEQUENCE</scope>
    <source>
        <strain evidence="3">KCTC 52305</strain>
    </source>
</reference>
<dbReference type="InterPro" id="IPR036250">
    <property type="entry name" value="AcylCo_DH-like_C"/>
</dbReference>
<dbReference type="InterPro" id="IPR046373">
    <property type="entry name" value="Acyl-CoA_Oxase/DH_mid-dom_sf"/>
</dbReference>
<evidence type="ECO:0000313" key="4">
    <source>
        <dbReference type="Proteomes" id="UP001055167"/>
    </source>
</evidence>
<sequence>MTIPSPPPSIASDGPFAFGSADLAALIGAIADGAAARERGEASALEAIGLVRGARLGAFRLPRHEGGAGGSLRELFEIVITLGEADSNIPHILRNHFAFVERALRNRAVSGYERWLDAVRAGRLFGLGASELGTQNIGDGASDTLLVPSQDGFRLSGRKYYSTGNLYADLLFINARTPDGAGVAAIIPADRAGVDLTDDWDGIGQQLTASGTTVLEDVAVAADEVVPLAQERRIPHEATFQQLYLTAIIAGILRAVARDAAALLIARQRNYYHAVAAKPAEDPQLQETLGRLVSTAYVAEAAVLGAAEALEQAFASALAGPPDEALFREASLRAAKAKVVVDDLALTAATRLFDVGGASAAKRSARLDRHWRNIRTISSHNPVAYKARAIGRHVLDGTPLPAAAYF</sequence>
<proteinExistence type="predicted"/>
<evidence type="ECO:0000256" key="1">
    <source>
        <dbReference type="ARBA" id="ARBA00023002"/>
    </source>
</evidence>
<dbReference type="RefSeq" id="WP_128563575.1">
    <property type="nucleotide sequence ID" value="NZ_BPQH01000035.1"/>
</dbReference>
<name>A0ABQ4R9C0_9HYPH</name>
<feature type="domain" description="Acyl-CoA dehydrogenase C-terminal" evidence="2">
    <location>
        <begin position="247"/>
        <end position="381"/>
    </location>
</feature>
<dbReference type="PANTHER" id="PTHR43884:SF12">
    <property type="entry name" value="ISOVALERYL-COA DEHYDROGENASE, MITOCHONDRIAL-RELATED"/>
    <property type="match status" value="1"/>
</dbReference>
<keyword evidence="1" id="KW-0560">Oxidoreductase</keyword>
<dbReference type="SUPFAM" id="SSF56645">
    <property type="entry name" value="Acyl-CoA dehydrogenase NM domain-like"/>
    <property type="match status" value="1"/>
</dbReference>
<dbReference type="Gene3D" id="2.40.110.10">
    <property type="entry name" value="Butyryl-CoA Dehydrogenase, subunit A, domain 2"/>
    <property type="match status" value="1"/>
</dbReference>
<dbReference type="SUPFAM" id="SSF47203">
    <property type="entry name" value="Acyl-CoA dehydrogenase C-terminal domain-like"/>
    <property type="match status" value="1"/>
</dbReference>
<dbReference type="InterPro" id="IPR009100">
    <property type="entry name" value="AcylCoA_DH/oxidase_NM_dom_sf"/>
</dbReference>
<dbReference type="Pfam" id="PF08028">
    <property type="entry name" value="Acyl-CoA_dh_2"/>
    <property type="match status" value="1"/>
</dbReference>
<comment type="caution">
    <text evidence="3">The sequence shown here is derived from an EMBL/GenBank/DDBJ whole genome shotgun (WGS) entry which is preliminary data.</text>
</comment>
<dbReference type="Gene3D" id="1.10.540.10">
    <property type="entry name" value="Acyl-CoA dehydrogenase/oxidase, N-terminal domain"/>
    <property type="match status" value="1"/>
</dbReference>
<dbReference type="Gene3D" id="1.20.140.10">
    <property type="entry name" value="Butyryl-CoA Dehydrogenase, subunit A, domain 3"/>
    <property type="match status" value="1"/>
</dbReference>
<accession>A0ABQ4R9C0</accession>
<dbReference type="EMBL" id="BPQH01000035">
    <property type="protein sequence ID" value="GJD53709.1"/>
    <property type="molecule type" value="Genomic_DNA"/>
</dbReference>
<dbReference type="Proteomes" id="UP001055167">
    <property type="component" value="Unassembled WGS sequence"/>
</dbReference>
<evidence type="ECO:0000313" key="3">
    <source>
        <dbReference type="EMBL" id="GJD53709.1"/>
    </source>
</evidence>
<organism evidence="3 4">
    <name type="scientific">Methylobacterium crusticola</name>
    <dbReference type="NCBI Taxonomy" id="1697972"/>
    <lineage>
        <taxon>Bacteria</taxon>
        <taxon>Pseudomonadati</taxon>
        <taxon>Pseudomonadota</taxon>
        <taxon>Alphaproteobacteria</taxon>
        <taxon>Hyphomicrobiales</taxon>
        <taxon>Methylobacteriaceae</taxon>
        <taxon>Methylobacterium</taxon>
    </lineage>
</organism>
<dbReference type="InterPro" id="IPR013107">
    <property type="entry name" value="Acyl-CoA_DH_C"/>
</dbReference>
<dbReference type="GO" id="GO:0004497">
    <property type="term" value="F:monooxygenase activity"/>
    <property type="evidence" value="ECO:0007669"/>
    <property type="project" value="UniProtKB-KW"/>
</dbReference>